<protein>
    <recommendedName>
        <fullName evidence="4">Ubiquitin-like protease family profile domain-containing protein</fullName>
    </recommendedName>
</protein>
<evidence type="ECO:0000313" key="2">
    <source>
        <dbReference type="EMBL" id="KJE92622.1"/>
    </source>
</evidence>
<evidence type="ECO:0000256" key="1">
    <source>
        <dbReference type="SAM" id="MobiDB-lite"/>
    </source>
</evidence>
<dbReference type="RefSeq" id="XP_011270340.1">
    <property type="nucleotide sequence ID" value="XM_011272038.1"/>
</dbReference>
<accession>A0A0D2VQ16</accession>
<dbReference type="InterPro" id="IPR038765">
    <property type="entry name" value="Papain-like_cys_pep_sf"/>
</dbReference>
<keyword evidence="3" id="KW-1185">Reference proteome</keyword>
<proteinExistence type="predicted"/>
<feature type="region of interest" description="Disordered" evidence="1">
    <location>
        <begin position="320"/>
        <end position="341"/>
    </location>
</feature>
<dbReference type="Gene3D" id="3.40.395.10">
    <property type="entry name" value="Adenoviral Proteinase, Chain A"/>
    <property type="match status" value="1"/>
</dbReference>
<dbReference type="SUPFAM" id="SSF54001">
    <property type="entry name" value="Cysteine proteinases"/>
    <property type="match status" value="1"/>
</dbReference>
<sequence>MKRLWASMWTDPPEAIKKELAVHPKPRILAYRWLMSACQALQFTPLRVSRTIPAATQPPDNVSAESTQAPTELSAEPMASIPATAQLVSAAQPAAKLSPKALQTVQEFLQLYDRRIPIKLNSPGIDASEHLPASQVLKPFVDKGSEWMSAEALDFCFGRLQQANITSQNGVKVTFWQTFNANGTADMDRSLRGHSNREIRFSECKDSLSDTVAASEDGLVIFPANREQHWFLVVLHRKTFTIRIFEGLKKLALDLVEIVKSFLPDSTEWSFVPEPGSIYGHQGPGQTEEPPWTCGWLALWMAERIARLGVSAEDLQASTSNPWPWVPTDPPPPNVGQPSRSQAVPPLSLLIAEHVRFKWLADAARCWTPHVTKA</sequence>
<dbReference type="Proteomes" id="UP000008743">
    <property type="component" value="Unassembled WGS sequence"/>
</dbReference>
<feature type="compositionally biased region" description="Pro residues" evidence="1">
    <location>
        <begin position="324"/>
        <end position="335"/>
    </location>
</feature>
<evidence type="ECO:0000313" key="3">
    <source>
        <dbReference type="Proteomes" id="UP000008743"/>
    </source>
</evidence>
<name>A0A0D2VQ16_CAPO3</name>
<evidence type="ECO:0008006" key="4">
    <source>
        <dbReference type="Google" id="ProtNLM"/>
    </source>
</evidence>
<dbReference type="AlphaFoldDB" id="A0A0D2VQ16"/>
<organism evidence="2 3">
    <name type="scientific">Capsaspora owczarzaki (strain ATCC 30864)</name>
    <dbReference type="NCBI Taxonomy" id="595528"/>
    <lineage>
        <taxon>Eukaryota</taxon>
        <taxon>Filasterea</taxon>
        <taxon>Capsaspora</taxon>
    </lineage>
</organism>
<reference evidence="3" key="1">
    <citation type="submission" date="2011-02" db="EMBL/GenBank/DDBJ databases">
        <title>The Genome Sequence of Capsaspora owczarzaki ATCC 30864.</title>
        <authorList>
            <person name="Russ C."/>
            <person name="Cuomo C."/>
            <person name="Burger G."/>
            <person name="Gray M.W."/>
            <person name="Holland P.W.H."/>
            <person name="King N."/>
            <person name="Lang F.B.F."/>
            <person name="Roger A.J."/>
            <person name="Ruiz-Trillo I."/>
            <person name="Young S.K."/>
            <person name="Zeng Q."/>
            <person name="Gargeya S."/>
            <person name="Alvarado L."/>
            <person name="Berlin A."/>
            <person name="Chapman S.B."/>
            <person name="Chen Z."/>
            <person name="Freedman E."/>
            <person name="Gellesch M."/>
            <person name="Goldberg J."/>
            <person name="Griggs A."/>
            <person name="Gujja S."/>
            <person name="Heilman E."/>
            <person name="Heiman D."/>
            <person name="Howarth C."/>
            <person name="Mehta T."/>
            <person name="Neiman D."/>
            <person name="Pearson M."/>
            <person name="Roberts A."/>
            <person name="Saif S."/>
            <person name="Shea T."/>
            <person name="Shenoy N."/>
            <person name="Sisk P."/>
            <person name="Stolte C."/>
            <person name="Sykes S."/>
            <person name="White J."/>
            <person name="Yandava C."/>
            <person name="Haas B."/>
            <person name="Nusbaum C."/>
            <person name="Birren B."/>
        </authorList>
    </citation>
    <scope>NUCLEOTIDE SEQUENCE</scope>
    <source>
        <strain evidence="3">ATCC 30864</strain>
    </source>
</reference>
<dbReference type="EMBL" id="KE346364">
    <property type="protein sequence ID" value="KJE92622.1"/>
    <property type="molecule type" value="Genomic_DNA"/>
</dbReference>
<gene>
    <name evidence="2" type="ORF">CAOG_008720</name>
</gene>
<dbReference type="InParanoid" id="A0A0D2VQ16"/>